<feature type="compositionally biased region" description="Polar residues" evidence="1">
    <location>
        <begin position="231"/>
        <end position="242"/>
    </location>
</feature>
<feature type="compositionally biased region" description="Acidic residues" evidence="1">
    <location>
        <begin position="645"/>
        <end position="663"/>
    </location>
</feature>
<evidence type="ECO:0000313" key="3">
    <source>
        <dbReference type="Proteomes" id="UP000799437"/>
    </source>
</evidence>
<feature type="region of interest" description="Disordered" evidence="1">
    <location>
        <begin position="1147"/>
        <end position="1195"/>
    </location>
</feature>
<feature type="compositionally biased region" description="Basic and acidic residues" evidence="1">
    <location>
        <begin position="255"/>
        <end position="269"/>
    </location>
</feature>
<feature type="compositionally biased region" description="Pro residues" evidence="1">
    <location>
        <begin position="348"/>
        <end position="359"/>
    </location>
</feature>
<dbReference type="OrthoDB" id="5408302at2759"/>
<dbReference type="AlphaFoldDB" id="A0A6A6VYM4"/>
<feature type="compositionally biased region" description="Polar residues" evidence="1">
    <location>
        <begin position="187"/>
        <end position="203"/>
    </location>
</feature>
<feature type="compositionally biased region" description="Low complexity" evidence="1">
    <location>
        <begin position="174"/>
        <end position="186"/>
    </location>
</feature>
<feature type="region of interest" description="Disordered" evidence="1">
    <location>
        <begin position="1"/>
        <end position="107"/>
    </location>
</feature>
<reference evidence="2" key="1">
    <citation type="journal article" date="2020" name="Stud. Mycol.">
        <title>101 Dothideomycetes genomes: a test case for predicting lifestyles and emergence of pathogens.</title>
        <authorList>
            <person name="Haridas S."/>
            <person name="Albert R."/>
            <person name="Binder M."/>
            <person name="Bloem J."/>
            <person name="Labutti K."/>
            <person name="Salamov A."/>
            <person name="Andreopoulos B."/>
            <person name="Baker S."/>
            <person name="Barry K."/>
            <person name="Bills G."/>
            <person name="Bluhm B."/>
            <person name="Cannon C."/>
            <person name="Castanera R."/>
            <person name="Culley D."/>
            <person name="Daum C."/>
            <person name="Ezra D."/>
            <person name="Gonzalez J."/>
            <person name="Henrissat B."/>
            <person name="Kuo A."/>
            <person name="Liang C."/>
            <person name="Lipzen A."/>
            <person name="Lutzoni F."/>
            <person name="Magnuson J."/>
            <person name="Mondo S."/>
            <person name="Nolan M."/>
            <person name="Ohm R."/>
            <person name="Pangilinan J."/>
            <person name="Park H.-J."/>
            <person name="Ramirez L."/>
            <person name="Alfaro M."/>
            <person name="Sun H."/>
            <person name="Tritt A."/>
            <person name="Yoshinaga Y."/>
            <person name="Zwiers L.-H."/>
            <person name="Turgeon B."/>
            <person name="Goodwin S."/>
            <person name="Spatafora J."/>
            <person name="Crous P."/>
            <person name="Grigoriev I."/>
        </authorList>
    </citation>
    <scope>NUCLEOTIDE SEQUENCE</scope>
    <source>
        <strain evidence="2">CBS 121739</strain>
    </source>
</reference>
<feature type="compositionally biased region" description="Pro residues" evidence="1">
    <location>
        <begin position="90"/>
        <end position="99"/>
    </location>
</feature>
<feature type="region of interest" description="Disordered" evidence="1">
    <location>
        <begin position="342"/>
        <end position="442"/>
    </location>
</feature>
<feature type="region of interest" description="Disordered" evidence="1">
    <location>
        <begin position="762"/>
        <end position="803"/>
    </location>
</feature>
<feature type="region of interest" description="Disordered" evidence="1">
    <location>
        <begin position="229"/>
        <end position="323"/>
    </location>
</feature>
<dbReference type="EMBL" id="ML996579">
    <property type="protein sequence ID" value="KAF2754770.1"/>
    <property type="molecule type" value="Genomic_DNA"/>
</dbReference>
<evidence type="ECO:0000256" key="1">
    <source>
        <dbReference type="SAM" id="MobiDB-lite"/>
    </source>
</evidence>
<feature type="region of interest" description="Disordered" evidence="1">
    <location>
        <begin position="119"/>
        <end position="158"/>
    </location>
</feature>
<name>A0A6A6VYM4_9PEZI</name>
<dbReference type="RefSeq" id="XP_033597221.1">
    <property type="nucleotide sequence ID" value="XM_033749626.1"/>
</dbReference>
<feature type="region of interest" description="Disordered" evidence="1">
    <location>
        <begin position="1008"/>
        <end position="1121"/>
    </location>
</feature>
<dbReference type="GeneID" id="54490680"/>
<accession>A0A6A6VYM4</accession>
<dbReference type="Proteomes" id="UP000799437">
    <property type="component" value="Unassembled WGS sequence"/>
</dbReference>
<proteinExistence type="predicted"/>
<protein>
    <recommendedName>
        <fullName evidence="4">AGC-kinase C-terminal domain-containing protein</fullName>
    </recommendedName>
</protein>
<feature type="compositionally biased region" description="Polar residues" evidence="1">
    <location>
        <begin position="1147"/>
        <end position="1162"/>
    </location>
</feature>
<gene>
    <name evidence="2" type="ORF">EJ05DRAFT_540835</name>
</gene>
<feature type="region of interest" description="Disordered" evidence="1">
    <location>
        <begin position="958"/>
        <end position="989"/>
    </location>
</feature>
<feature type="compositionally biased region" description="Polar residues" evidence="1">
    <location>
        <begin position="1008"/>
        <end position="1018"/>
    </location>
</feature>
<feature type="compositionally biased region" description="Basic and acidic residues" evidence="1">
    <location>
        <begin position="288"/>
        <end position="316"/>
    </location>
</feature>
<evidence type="ECO:0008006" key="4">
    <source>
        <dbReference type="Google" id="ProtNLM"/>
    </source>
</evidence>
<organism evidence="2 3">
    <name type="scientific">Pseudovirgaria hyperparasitica</name>
    <dbReference type="NCBI Taxonomy" id="470096"/>
    <lineage>
        <taxon>Eukaryota</taxon>
        <taxon>Fungi</taxon>
        <taxon>Dikarya</taxon>
        <taxon>Ascomycota</taxon>
        <taxon>Pezizomycotina</taxon>
        <taxon>Dothideomycetes</taxon>
        <taxon>Dothideomycetes incertae sedis</taxon>
        <taxon>Acrospermales</taxon>
        <taxon>Acrospermaceae</taxon>
        <taxon>Pseudovirgaria</taxon>
    </lineage>
</organism>
<feature type="compositionally biased region" description="Low complexity" evidence="1">
    <location>
        <begin position="1087"/>
        <end position="1115"/>
    </location>
</feature>
<sequence>MAPSNPFSSYFRSHSKRNTSNHSSPDGGPYTNNLPSLSNFRPELSQPSRNNSDGKSPQTEFPTVKRPPLLPPIPRIAPTHAEPNNTTPESIPPTPPPKSPGRDWGTKLANKVEHWKDGARENTAPFPGAGMHANSIKPTQDVQGFSTSTHETVGLDPSGLAAHGSQAYLMNEFSSNSLYPPSSVSPISLSGEHTSTRSPSTEGSHAPKSARGRLNLLNPMGLFMRRRSHQTVETSNNDTASRSPFVPAMTLPEDYDPRIRGNKVHDFSAPRKRATPPVDNSFSFGGHTRNDTPECQRDSADSSPSKLDHTPIFKENFDDDFGPQEMDRALRAEQLANQSFLKRASLQPPSPPDKVPPTIPSETAPSIASRRSVCPPSNLKLDTNKDLPPLSPVRETDDVSEDPPKQGSSPKSPKSPPITRSRAASGADPYFQTAGIPQHTTSKASRFSFQILGNDSAAQEKLLEERHKEKAAAKALAERPSQPDEFAEDDYDEDAMYEEMMNEDGFDEEIPGMQDDDELGYGGFSGYGGLANADLSTFGTQQPIVSMPAAMNNGQGFPYHSESKLSKDAGVILDLQIPALGETETINDTKSIDSDTCVDLPINEGIHEAIGTSRGDFRMSFSSHGLEKLQNKVQRESDDLYFDDGMIDDPVDQDGEGFDESVFDDPTNPLYERPGRKYKPSNGPEPSLDNDLGEEMPTLAPKSSVRRDFKVDGYKDIPITDPSADLDNLNAYHEALAEAANQAAASGRFNRHSILELTHEAHSLSPSHSQSDGTSSSRPSLIPDDGRFSTSTVAPFSPTAMGSGVGFPVEDDYGYDDFDGGLEDDPMIAEANAEALACNFEEDYGQEFGFYASSSGQGDAVFSNGGYFGPRDQMIGRSTSGRNAVQEPNLTPITERSEYSTRNSFISITNQYPWHGQGPQALTSPGLAQLARMSPIAFPEDDSDISLEQLRKLRRGAFGDSSMSLKSPGSSPRNSLPSDANVPKHGSSGLVSGMNFVQWDLESLSVQGTSDSASQFGPDSSHLDDPTLEEDPEALDAVNFPNGSDSDFEPDDDNHNSFHGSYLDDIDAEDNESPTIRDFHPDIHTTPLSSQSAAPLSPQLSIPSASTPCTLDLSPPTSPTAPLPSLLSPLAPMSPFAIAPPWAHCTPQQQGSVASSTVTMSPSGPPPNASWKTHSRKSSAADSVTYVRERDEQGEQRWVIERRRTASTGEMELVGREIVEGGRI</sequence>
<feature type="compositionally biased region" description="Polar residues" evidence="1">
    <location>
        <begin position="1"/>
        <end position="12"/>
    </location>
</feature>
<feature type="compositionally biased region" description="Polar residues" evidence="1">
    <location>
        <begin position="20"/>
        <end position="61"/>
    </location>
</feature>
<feature type="compositionally biased region" description="Polar residues" evidence="1">
    <location>
        <begin position="764"/>
        <end position="779"/>
    </location>
</feature>
<feature type="compositionally biased region" description="Polar residues" evidence="1">
    <location>
        <begin position="136"/>
        <end position="151"/>
    </location>
</feature>
<feature type="region of interest" description="Disordered" evidence="1">
    <location>
        <begin position="174"/>
        <end position="212"/>
    </location>
</feature>
<evidence type="ECO:0000313" key="2">
    <source>
        <dbReference type="EMBL" id="KAF2754770.1"/>
    </source>
</evidence>
<feature type="compositionally biased region" description="Low complexity" evidence="1">
    <location>
        <begin position="961"/>
        <end position="971"/>
    </location>
</feature>
<keyword evidence="3" id="KW-1185">Reference proteome</keyword>
<feature type="region of interest" description="Disordered" evidence="1">
    <location>
        <begin position="645"/>
        <end position="703"/>
    </location>
</feature>